<dbReference type="Proteomes" id="UP000265520">
    <property type="component" value="Unassembled WGS sequence"/>
</dbReference>
<evidence type="ECO:0000313" key="3">
    <source>
        <dbReference type="Proteomes" id="UP000265520"/>
    </source>
</evidence>
<feature type="compositionally biased region" description="Basic and acidic residues" evidence="1">
    <location>
        <begin position="32"/>
        <end position="53"/>
    </location>
</feature>
<accession>A0A392QL31</accession>
<sequence length="146" mass="16420">NEIRDFPTLVNKSRICDKDGKAKANYYKAANDKRGKDLGRGKPYDQKGKKVDEGGSGGRGRGDRDCFKCGLSDHRLAVEEEEAIGIVLSVVYRITVSLNAQVKRVSVLSVETLDIRRMSARSRLFASIARKKVTREMSTRSREWPE</sequence>
<comment type="caution">
    <text evidence="2">The sequence shown here is derived from an EMBL/GenBank/DDBJ whole genome shotgun (WGS) entry which is preliminary data.</text>
</comment>
<dbReference type="EMBL" id="LXQA010142739">
    <property type="protein sequence ID" value="MCI24649.1"/>
    <property type="molecule type" value="Genomic_DNA"/>
</dbReference>
<proteinExistence type="predicted"/>
<reference evidence="2 3" key="1">
    <citation type="journal article" date="2018" name="Front. Plant Sci.">
        <title>Red Clover (Trifolium pratense) and Zigzag Clover (T. medium) - A Picture of Genomic Similarities and Differences.</title>
        <authorList>
            <person name="Dluhosova J."/>
            <person name="Istvanek J."/>
            <person name="Nedelnik J."/>
            <person name="Repkova J."/>
        </authorList>
    </citation>
    <scope>NUCLEOTIDE SEQUENCE [LARGE SCALE GENOMIC DNA]</scope>
    <source>
        <strain evidence="3">cv. 10/8</strain>
        <tissue evidence="2">Leaf</tissue>
    </source>
</reference>
<name>A0A392QL31_9FABA</name>
<keyword evidence="3" id="KW-1185">Reference proteome</keyword>
<evidence type="ECO:0000256" key="1">
    <source>
        <dbReference type="SAM" id="MobiDB-lite"/>
    </source>
</evidence>
<dbReference type="AlphaFoldDB" id="A0A392QL31"/>
<feature type="region of interest" description="Disordered" evidence="1">
    <location>
        <begin position="32"/>
        <end position="63"/>
    </location>
</feature>
<protein>
    <submittedName>
        <fullName evidence="2">Cellular nucleic acid-binding protein</fullName>
    </submittedName>
</protein>
<evidence type="ECO:0000313" key="2">
    <source>
        <dbReference type="EMBL" id="MCI24649.1"/>
    </source>
</evidence>
<feature type="non-terminal residue" evidence="2">
    <location>
        <position position="1"/>
    </location>
</feature>
<organism evidence="2 3">
    <name type="scientific">Trifolium medium</name>
    <dbReference type="NCBI Taxonomy" id="97028"/>
    <lineage>
        <taxon>Eukaryota</taxon>
        <taxon>Viridiplantae</taxon>
        <taxon>Streptophyta</taxon>
        <taxon>Embryophyta</taxon>
        <taxon>Tracheophyta</taxon>
        <taxon>Spermatophyta</taxon>
        <taxon>Magnoliopsida</taxon>
        <taxon>eudicotyledons</taxon>
        <taxon>Gunneridae</taxon>
        <taxon>Pentapetalae</taxon>
        <taxon>rosids</taxon>
        <taxon>fabids</taxon>
        <taxon>Fabales</taxon>
        <taxon>Fabaceae</taxon>
        <taxon>Papilionoideae</taxon>
        <taxon>50 kb inversion clade</taxon>
        <taxon>NPAAA clade</taxon>
        <taxon>Hologalegina</taxon>
        <taxon>IRL clade</taxon>
        <taxon>Trifolieae</taxon>
        <taxon>Trifolium</taxon>
    </lineage>
</organism>